<protein>
    <submittedName>
        <fullName evidence="1">Uncharacterized protein</fullName>
    </submittedName>
</protein>
<evidence type="ECO:0000313" key="1">
    <source>
        <dbReference type="EMBL" id="RMX66360.1"/>
    </source>
</evidence>
<comment type="caution">
    <text evidence="1">The sequence shown here is derived from an EMBL/GenBank/DDBJ whole genome shotgun (WGS) entry which is preliminary data.</text>
</comment>
<dbReference type="VEuPathDB" id="FungiDB:DD237_003416"/>
<accession>A0A3M6VPR2</accession>
<evidence type="ECO:0000313" key="2">
    <source>
        <dbReference type="EMBL" id="RQM16401.1"/>
    </source>
</evidence>
<proteinExistence type="predicted"/>
<keyword evidence="3" id="KW-1185">Reference proteome</keyword>
<dbReference type="EMBL" id="QKXF01000118">
    <property type="protein sequence ID" value="RQM16401.1"/>
    <property type="molecule type" value="Genomic_DNA"/>
</dbReference>
<dbReference type="Proteomes" id="UP000286097">
    <property type="component" value="Unassembled WGS sequence"/>
</dbReference>
<dbReference type="OrthoDB" id="71321at2759"/>
<dbReference type="AlphaFoldDB" id="A0A3M6VPR2"/>
<reference evidence="3 4" key="1">
    <citation type="submission" date="2018-06" db="EMBL/GenBank/DDBJ databases">
        <title>Comparative genomics of downy mildews reveals potential adaptations to biotrophy.</title>
        <authorList>
            <person name="Fletcher K."/>
            <person name="Klosterman S.J."/>
            <person name="Derevnina L."/>
            <person name="Martin F."/>
            <person name="Koike S."/>
            <person name="Reyes Chin-Wo S."/>
            <person name="Mou B."/>
            <person name="Michelmore R."/>
        </authorList>
    </citation>
    <scope>NUCLEOTIDE SEQUENCE [LARGE SCALE GENOMIC DNA]</scope>
    <source>
        <strain evidence="2 4">R13</strain>
        <strain evidence="1 3">R14</strain>
    </source>
</reference>
<dbReference type="Proteomes" id="UP000282087">
    <property type="component" value="Unassembled WGS sequence"/>
</dbReference>
<evidence type="ECO:0000313" key="4">
    <source>
        <dbReference type="Proteomes" id="UP000286097"/>
    </source>
</evidence>
<sequence>MVAVPHYVKSVTLKNSTSHPVKVIATFGSDEMEAEGKKKIQETRELSPGAEVSIQEHEYDMGGWTAVAALYSLEVEHGQDSGLLSKTLYTPSVSGIVDVLHVDITADESAKSFKVTAVRES</sequence>
<dbReference type="EMBL" id="QLLG01000206">
    <property type="protein sequence ID" value="RMX66360.1"/>
    <property type="molecule type" value="Genomic_DNA"/>
</dbReference>
<name>A0A3M6VPR2_9STRA</name>
<evidence type="ECO:0000313" key="3">
    <source>
        <dbReference type="Proteomes" id="UP000282087"/>
    </source>
</evidence>
<organism evidence="1 3">
    <name type="scientific">Peronospora effusa</name>
    <dbReference type="NCBI Taxonomy" id="542832"/>
    <lineage>
        <taxon>Eukaryota</taxon>
        <taxon>Sar</taxon>
        <taxon>Stramenopiles</taxon>
        <taxon>Oomycota</taxon>
        <taxon>Peronosporomycetes</taxon>
        <taxon>Peronosporales</taxon>
        <taxon>Peronosporaceae</taxon>
        <taxon>Peronospora</taxon>
    </lineage>
</organism>
<gene>
    <name evidence="2" type="ORF">DD237_003416</name>
    <name evidence="1" type="ORF">DD238_003410</name>
</gene>